<reference evidence="9 10" key="1">
    <citation type="submission" date="2018-11" db="EMBL/GenBank/DDBJ databases">
        <authorList>
            <person name="Da X."/>
        </authorList>
    </citation>
    <scope>NUCLEOTIDE SEQUENCE [LARGE SCALE GENOMIC DNA]</scope>
    <source>
        <strain evidence="9 10">S14-144</strain>
    </source>
</reference>
<dbReference type="InterPro" id="IPR045621">
    <property type="entry name" value="BPD_transp_1_N"/>
</dbReference>
<dbReference type="EMBL" id="CP034170">
    <property type="protein sequence ID" value="AZI57451.1"/>
    <property type="molecule type" value="Genomic_DNA"/>
</dbReference>
<dbReference type="Pfam" id="PF19300">
    <property type="entry name" value="BPD_transp_1_N"/>
    <property type="match status" value="1"/>
</dbReference>
<evidence type="ECO:0000256" key="4">
    <source>
        <dbReference type="ARBA" id="ARBA00022692"/>
    </source>
</evidence>
<evidence type="ECO:0000256" key="2">
    <source>
        <dbReference type="ARBA" id="ARBA00022448"/>
    </source>
</evidence>
<dbReference type="Gene3D" id="1.10.3720.10">
    <property type="entry name" value="MetI-like"/>
    <property type="match status" value="1"/>
</dbReference>
<dbReference type="AlphaFoldDB" id="A0A3G8ZUP9"/>
<dbReference type="GO" id="GO:0055085">
    <property type="term" value="P:transmembrane transport"/>
    <property type="evidence" value="ECO:0007669"/>
    <property type="project" value="InterPro"/>
</dbReference>
<gene>
    <name evidence="9" type="ORF">EH165_04020</name>
</gene>
<dbReference type="SUPFAM" id="SSF161098">
    <property type="entry name" value="MetI-like"/>
    <property type="match status" value="1"/>
</dbReference>
<evidence type="ECO:0000256" key="3">
    <source>
        <dbReference type="ARBA" id="ARBA00022475"/>
    </source>
</evidence>
<evidence type="ECO:0000313" key="10">
    <source>
        <dbReference type="Proteomes" id="UP000268084"/>
    </source>
</evidence>
<feature type="transmembrane region" description="Helical" evidence="7">
    <location>
        <begin position="12"/>
        <end position="30"/>
    </location>
</feature>
<dbReference type="InterPro" id="IPR000515">
    <property type="entry name" value="MetI-like"/>
</dbReference>
<protein>
    <submittedName>
        <fullName evidence="9">ABC transporter permease</fullName>
    </submittedName>
</protein>
<organism evidence="9 10">
    <name type="scientific">Nakamurella antarctica</name>
    <dbReference type="NCBI Taxonomy" id="1902245"/>
    <lineage>
        <taxon>Bacteria</taxon>
        <taxon>Bacillati</taxon>
        <taxon>Actinomycetota</taxon>
        <taxon>Actinomycetes</taxon>
        <taxon>Nakamurellales</taxon>
        <taxon>Nakamurellaceae</taxon>
        <taxon>Nakamurella</taxon>
    </lineage>
</organism>
<dbReference type="Pfam" id="PF00528">
    <property type="entry name" value="BPD_transp_1"/>
    <property type="match status" value="1"/>
</dbReference>
<keyword evidence="2 7" id="KW-0813">Transport</keyword>
<dbReference type="KEGG" id="nak:EH165_04020"/>
<name>A0A3G8ZUP9_9ACTN</name>
<dbReference type="PANTHER" id="PTHR43163">
    <property type="entry name" value="DIPEPTIDE TRANSPORT SYSTEM PERMEASE PROTEIN DPPB-RELATED"/>
    <property type="match status" value="1"/>
</dbReference>
<keyword evidence="4 7" id="KW-0812">Transmembrane</keyword>
<dbReference type="InterPro" id="IPR035906">
    <property type="entry name" value="MetI-like_sf"/>
</dbReference>
<evidence type="ECO:0000256" key="6">
    <source>
        <dbReference type="ARBA" id="ARBA00023136"/>
    </source>
</evidence>
<dbReference type="OrthoDB" id="147639at2"/>
<feature type="domain" description="ABC transmembrane type-1" evidence="8">
    <location>
        <begin position="95"/>
        <end position="298"/>
    </location>
</feature>
<dbReference type="Proteomes" id="UP000268084">
    <property type="component" value="Chromosome"/>
</dbReference>
<dbReference type="CDD" id="cd06261">
    <property type="entry name" value="TM_PBP2"/>
    <property type="match status" value="1"/>
</dbReference>
<proteinExistence type="inferred from homology"/>
<keyword evidence="3" id="KW-1003">Cell membrane</keyword>
<evidence type="ECO:0000256" key="1">
    <source>
        <dbReference type="ARBA" id="ARBA00004651"/>
    </source>
</evidence>
<keyword evidence="6 7" id="KW-0472">Membrane</keyword>
<dbReference type="PANTHER" id="PTHR43163:SF7">
    <property type="entry name" value="DIPEPTIDE-TRANSPORT INTEGRAL MEMBRANE PROTEIN ABC TRANSPORTER DPPB-RELATED"/>
    <property type="match status" value="1"/>
</dbReference>
<sequence length="308" mass="33159">MLWYTGRRLLQFIPVFLGATLLIYAMVFALPGDPVAALFGDKPVNPQVAAQIRAQYHLDVGFFQQYLYYLKGVVTFDFGKSFSGRPVLEVMQSAFPTTIKLAFMALAVEGILGIGLGLLAGLRRGGFFDGTVLIFSLLIIAIPVFVLGFVLQFVFGVKLGWVNPTVGGNATFANLLLPAFVLGGVSLAYVLRLTRTSVAENLTADFVRTATAKGLSRRRVVTVHVLRNSMIPVVTFLGADLGALMGGAIVTEGIFNIPGVGNALYRAVRAGEAPTVVSIVTVLILVFIVASLLVDLLYAILDPRIRYV</sequence>
<dbReference type="RefSeq" id="WP_124798136.1">
    <property type="nucleotide sequence ID" value="NZ_CP034170.1"/>
</dbReference>
<dbReference type="PROSITE" id="PS50928">
    <property type="entry name" value="ABC_TM1"/>
    <property type="match status" value="1"/>
</dbReference>
<evidence type="ECO:0000256" key="5">
    <source>
        <dbReference type="ARBA" id="ARBA00022989"/>
    </source>
</evidence>
<evidence type="ECO:0000313" key="9">
    <source>
        <dbReference type="EMBL" id="AZI57451.1"/>
    </source>
</evidence>
<feature type="transmembrane region" description="Helical" evidence="7">
    <location>
        <begin position="101"/>
        <end position="120"/>
    </location>
</feature>
<comment type="subcellular location">
    <subcellularLocation>
        <location evidence="1 7">Cell membrane</location>
        <topology evidence="1 7">Multi-pass membrane protein</topology>
    </subcellularLocation>
</comment>
<keyword evidence="10" id="KW-1185">Reference proteome</keyword>
<feature type="transmembrane region" description="Helical" evidence="7">
    <location>
        <begin position="175"/>
        <end position="191"/>
    </location>
</feature>
<feature type="transmembrane region" description="Helical" evidence="7">
    <location>
        <begin position="275"/>
        <end position="301"/>
    </location>
</feature>
<feature type="transmembrane region" description="Helical" evidence="7">
    <location>
        <begin position="132"/>
        <end position="155"/>
    </location>
</feature>
<evidence type="ECO:0000256" key="7">
    <source>
        <dbReference type="RuleBase" id="RU363032"/>
    </source>
</evidence>
<reference evidence="9 10" key="2">
    <citation type="submission" date="2018-12" db="EMBL/GenBank/DDBJ databases">
        <title>Nakamurella antarcticus sp. nov., isolated from Antarctica South Shetland Islands soil.</title>
        <authorList>
            <person name="Peng F."/>
        </authorList>
    </citation>
    <scope>NUCLEOTIDE SEQUENCE [LARGE SCALE GENOMIC DNA]</scope>
    <source>
        <strain evidence="9 10">S14-144</strain>
    </source>
</reference>
<dbReference type="GO" id="GO:0005886">
    <property type="term" value="C:plasma membrane"/>
    <property type="evidence" value="ECO:0007669"/>
    <property type="project" value="UniProtKB-SubCell"/>
</dbReference>
<evidence type="ECO:0000259" key="8">
    <source>
        <dbReference type="PROSITE" id="PS50928"/>
    </source>
</evidence>
<feature type="transmembrane region" description="Helical" evidence="7">
    <location>
        <begin position="233"/>
        <end position="255"/>
    </location>
</feature>
<keyword evidence="5 7" id="KW-1133">Transmembrane helix</keyword>
<comment type="similarity">
    <text evidence="7">Belongs to the binding-protein-dependent transport system permease family.</text>
</comment>
<accession>A0A3G8ZUP9</accession>